<dbReference type="RefSeq" id="WP_144736693.1">
    <property type="nucleotide sequence ID" value="NZ_CABIYR010000003.1"/>
</dbReference>
<protein>
    <submittedName>
        <fullName evidence="1">Aminotransferase class IV</fullName>
    </submittedName>
</protein>
<name>A0AAP4FAN4_9CORY</name>
<evidence type="ECO:0000313" key="2">
    <source>
        <dbReference type="Proteomes" id="UP001226160"/>
    </source>
</evidence>
<organism evidence="1 2">
    <name type="scientific">Corynebacterium propinquum</name>
    <dbReference type="NCBI Taxonomy" id="43769"/>
    <lineage>
        <taxon>Bacteria</taxon>
        <taxon>Bacillati</taxon>
        <taxon>Actinomycetota</taxon>
        <taxon>Actinomycetes</taxon>
        <taxon>Mycobacteriales</taxon>
        <taxon>Corynebacteriaceae</taxon>
        <taxon>Corynebacterium</taxon>
    </lineage>
</organism>
<dbReference type="Pfam" id="PF01063">
    <property type="entry name" value="Aminotran_4"/>
    <property type="match status" value="1"/>
</dbReference>
<reference evidence="1" key="1">
    <citation type="submission" date="2023-05" db="EMBL/GenBank/DDBJ databases">
        <title>Metabolic capabilities are highly conserved among human nasal-associated Corynebacterium species in pangenomic analyses.</title>
        <authorList>
            <person name="Tran T.H."/>
            <person name="Roberts A.Q."/>
            <person name="Escapa I.F."/>
            <person name="Gao W."/>
            <person name="Conlan S."/>
            <person name="Kong H."/>
            <person name="Segre J.A."/>
            <person name="Kelly M.S."/>
            <person name="Lemon K.P."/>
        </authorList>
    </citation>
    <scope>NUCLEOTIDE SEQUENCE</scope>
    <source>
        <strain evidence="1">KPL2654</strain>
    </source>
</reference>
<dbReference type="InterPro" id="IPR043132">
    <property type="entry name" value="BCAT-like_C"/>
</dbReference>
<dbReference type="Gene3D" id="3.20.10.10">
    <property type="entry name" value="D-amino Acid Aminotransferase, subunit A, domain 2"/>
    <property type="match status" value="1"/>
</dbReference>
<dbReference type="SUPFAM" id="SSF56752">
    <property type="entry name" value="D-aminoacid aminotransferase-like PLP-dependent enzymes"/>
    <property type="match status" value="1"/>
</dbReference>
<gene>
    <name evidence="1" type="ORF">QPX54_03300</name>
</gene>
<dbReference type="GO" id="GO:0008483">
    <property type="term" value="F:transaminase activity"/>
    <property type="evidence" value="ECO:0007669"/>
    <property type="project" value="UniProtKB-KW"/>
</dbReference>
<comment type="caution">
    <text evidence="1">The sequence shown here is derived from an EMBL/GenBank/DDBJ whole genome shotgun (WGS) entry which is preliminary data.</text>
</comment>
<dbReference type="Proteomes" id="UP001226160">
    <property type="component" value="Unassembled WGS sequence"/>
</dbReference>
<dbReference type="AlphaFoldDB" id="A0AAP4FAN4"/>
<evidence type="ECO:0000313" key="1">
    <source>
        <dbReference type="EMBL" id="MDK4325541.1"/>
    </source>
</evidence>
<proteinExistence type="predicted"/>
<accession>A0AAP4FAN4</accession>
<dbReference type="GeneID" id="64189143"/>
<dbReference type="EMBL" id="JASNVP010000003">
    <property type="protein sequence ID" value="MDK4325541.1"/>
    <property type="molecule type" value="Genomic_DNA"/>
</dbReference>
<dbReference type="InterPro" id="IPR036038">
    <property type="entry name" value="Aminotransferase-like"/>
</dbReference>
<keyword evidence="1" id="KW-0032">Aminotransferase</keyword>
<keyword evidence="1" id="KW-0808">Transferase</keyword>
<dbReference type="InterPro" id="IPR001544">
    <property type="entry name" value="Aminotrans_IV"/>
</dbReference>
<sequence length="263" mass="29545">MRRRDGDSGIIGQAMKILDSYLIKDGRVVGREAHEHRFSLGAREAGLDQWDIEAFLLRVRDELPSDGTYFPKIEADARGALRWQLRHPPVLRSTTELYIPAEQDQRMHPRVKGPDHDYLQQLRERARTVGADDAVLHRNGKVLEAANAAIMFFPDWKSGRQPELQEKTQDTAPDKIALLPPEQAQVLASVTAHSSVSVLQEADWQVHRGVLSLAEALQTPAWVGSSLHGWTRVTAWRTDAGRRQAVAAPDPAPINQALWERAR</sequence>